<protein>
    <recommendedName>
        <fullName evidence="6">Calponin-homology (CH) domain-containing protein</fullName>
    </recommendedName>
</protein>
<dbReference type="EMBL" id="KB631866">
    <property type="protein sequence ID" value="ERL86810.1"/>
    <property type="molecule type" value="Genomic_DNA"/>
</dbReference>
<evidence type="ECO:0000256" key="5">
    <source>
        <dbReference type="SAM" id="MobiDB-lite"/>
    </source>
</evidence>
<evidence type="ECO:0000256" key="1">
    <source>
        <dbReference type="ARBA" id="ARBA00004177"/>
    </source>
</evidence>
<gene>
    <name evidence="7" type="ORF">D910_04214</name>
</gene>
<feature type="compositionally biased region" description="Basic and acidic residues" evidence="5">
    <location>
        <begin position="443"/>
        <end position="458"/>
    </location>
</feature>
<dbReference type="STRING" id="77166.U4UA36"/>
<feature type="domain" description="Calponin-homology (CH)" evidence="6">
    <location>
        <begin position="207"/>
        <end position="312"/>
    </location>
</feature>
<dbReference type="Pfam" id="PF00307">
    <property type="entry name" value="CH"/>
    <property type="match status" value="1"/>
</dbReference>
<dbReference type="AlphaFoldDB" id="U4UA36"/>
<feature type="region of interest" description="Disordered" evidence="5">
    <location>
        <begin position="437"/>
        <end position="538"/>
    </location>
</feature>
<reference evidence="7 8" key="1">
    <citation type="journal article" date="2013" name="Genome Biol.">
        <title>Draft genome of the mountain pine beetle, Dendroctonus ponderosae Hopkins, a major forest pest.</title>
        <authorList>
            <person name="Keeling C.I."/>
            <person name="Yuen M.M."/>
            <person name="Liao N.Y."/>
            <person name="Docking T.R."/>
            <person name="Chan S.K."/>
            <person name="Taylor G.A."/>
            <person name="Palmquist D.L."/>
            <person name="Jackman S.D."/>
            <person name="Nguyen A."/>
            <person name="Li M."/>
            <person name="Henderson H."/>
            <person name="Janes J.K."/>
            <person name="Zhao Y."/>
            <person name="Pandoh P."/>
            <person name="Moore R."/>
            <person name="Sperling F.A."/>
            <person name="Huber D.P."/>
            <person name="Birol I."/>
            <person name="Jones S.J."/>
            <person name="Bohlmann J."/>
        </authorList>
    </citation>
    <scope>NUCLEOTIDE SEQUENCE</scope>
</reference>
<evidence type="ECO:0000313" key="8">
    <source>
        <dbReference type="Proteomes" id="UP000030742"/>
    </source>
</evidence>
<feature type="region of interest" description="Disordered" evidence="5">
    <location>
        <begin position="580"/>
        <end position="635"/>
    </location>
</feature>
<dbReference type="CDD" id="cd21198">
    <property type="entry name" value="CH_EHBP"/>
    <property type="match status" value="1"/>
</dbReference>
<name>U4UA36_DENPD</name>
<dbReference type="InterPro" id="IPR036872">
    <property type="entry name" value="CH_dom_sf"/>
</dbReference>
<comment type="subcellular location">
    <subcellularLocation>
        <location evidence="1">Endosome</location>
    </subcellularLocation>
</comment>
<evidence type="ECO:0000256" key="4">
    <source>
        <dbReference type="ARBA" id="ARBA00023054"/>
    </source>
</evidence>
<evidence type="ECO:0000259" key="6">
    <source>
        <dbReference type="PROSITE" id="PS50021"/>
    </source>
</evidence>
<dbReference type="Proteomes" id="UP000030742">
    <property type="component" value="Unassembled WGS sequence"/>
</dbReference>
<keyword evidence="2" id="KW-0597">Phosphoprotein</keyword>
<dbReference type="FunFam" id="1.10.418.10:FF:000023">
    <property type="entry name" value="EH domain-binding protein 1 isoform X1"/>
    <property type="match status" value="1"/>
</dbReference>
<feature type="compositionally biased region" description="Basic and acidic residues" evidence="5">
    <location>
        <begin position="527"/>
        <end position="538"/>
    </location>
</feature>
<accession>U4UA36</accession>
<evidence type="ECO:0000313" key="7">
    <source>
        <dbReference type="EMBL" id="ERL86810.1"/>
    </source>
</evidence>
<dbReference type="PROSITE" id="PS50021">
    <property type="entry name" value="CH"/>
    <property type="match status" value="1"/>
</dbReference>
<dbReference type="Gene3D" id="1.10.418.10">
    <property type="entry name" value="Calponin-like domain"/>
    <property type="match status" value="1"/>
</dbReference>
<dbReference type="PANTHER" id="PTHR23167:SF46">
    <property type="entry name" value="EPS15 HOMOLOGY DOMAIN CONTAINING PROTEIN-BINDING PROTEIN 1, ISOFORM F"/>
    <property type="match status" value="1"/>
</dbReference>
<dbReference type="PANTHER" id="PTHR23167">
    <property type="entry name" value="CALPONIN HOMOLOGY DOMAIN-CONTAINING PROTEIN DDB_G0272472-RELATED"/>
    <property type="match status" value="1"/>
</dbReference>
<evidence type="ECO:0000256" key="2">
    <source>
        <dbReference type="ARBA" id="ARBA00022553"/>
    </source>
</evidence>
<dbReference type="InterPro" id="IPR001715">
    <property type="entry name" value="CH_dom"/>
</dbReference>
<dbReference type="SMART" id="SM00033">
    <property type="entry name" value="CH"/>
    <property type="match status" value="1"/>
</dbReference>
<proteinExistence type="predicted"/>
<feature type="compositionally biased region" description="Basic and acidic residues" evidence="5">
    <location>
        <begin position="580"/>
        <end position="595"/>
    </location>
</feature>
<dbReference type="InterPro" id="IPR050540">
    <property type="entry name" value="F-actin_Monoox_Mical"/>
</dbReference>
<keyword evidence="3" id="KW-0967">Endosome</keyword>
<evidence type="ECO:0000256" key="3">
    <source>
        <dbReference type="ARBA" id="ARBA00022753"/>
    </source>
</evidence>
<keyword evidence="4" id="KW-0175">Coiled coil</keyword>
<feature type="compositionally biased region" description="Polar residues" evidence="5">
    <location>
        <begin position="490"/>
        <end position="511"/>
    </location>
</feature>
<dbReference type="OrthoDB" id="5972258at2759"/>
<dbReference type="SUPFAM" id="SSF47576">
    <property type="entry name" value="Calponin-homology domain, CH-domain"/>
    <property type="match status" value="1"/>
</dbReference>
<organism evidence="7 8">
    <name type="scientific">Dendroctonus ponderosae</name>
    <name type="common">Mountain pine beetle</name>
    <dbReference type="NCBI Taxonomy" id="77166"/>
    <lineage>
        <taxon>Eukaryota</taxon>
        <taxon>Metazoa</taxon>
        <taxon>Ecdysozoa</taxon>
        <taxon>Arthropoda</taxon>
        <taxon>Hexapoda</taxon>
        <taxon>Insecta</taxon>
        <taxon>Pterygota</taxon>
        <taxon>Neoptera</taxon>
        <taxon>Endopterygota</taxon>
        <taxon>Coleoptera</taxon>
        <taxon>Polyphaga</taxon>
        <taxon>Cucujiformia</taxon>
        <taxon>Curculionidae</taxon>
        <taxon>Scolytinae</taxon>
        <taxon>Dendroctonus</taxon>
    </lineage>
</organism>
<dbReference type="GO" id="GO:0005768">
    <property type="term" value="C:endosome"/>
    <property type="evidence" value="ECO:0007669"/>
    <property type="project" value="UniProtKB-SubCell"/>
</dbReference>
<sequence>MRKYASVESSQTELQIVFKPTTKKITGAKLDLTLSCVFLREGRATDEDMQSMASLMSVNNNSDDIAHLEDVDDEDYSQNCSLMKNSLHEVTNNIQQMTTSLSWSDYAGTPMSINSIQSLSRDDKTPTAEMFSPMQAKTKLVKTMPLPNASDFQDTERDIYSEECCAILENLEDLEEEESVENPSVANLVSVTAKVETVTPVKEETISRGGQDLLEWCKEMTKDYSGVKVTNLTTSWRNGMAFCALIHHFNPELINFDSLSPHDIKANCKIAFDAGDKLGIPRVIEPSDMHMLAVPDKLAVMTYLHQLRAHFTGHQLEVHQIGRTSEESNYIIGKFNTDKDTDITKQVFGQEIINLRKAKQSRKSTERDMNIANSEVTKGDPSKLKLPLKITTEPLPVRHNSKEKSPTTWLQKYYEQGKFTNFLLSWQANHHESYFEQVISSPNKDKQAKKTDEKKVDAQKSILMTRRELVDPFGSDEEEEPLPPPVASNKGESLNKVQTNGEMNGSISNTDSKVKDDVFADLPKPNPSEEERQNELRERARRLMAEVKKSSGPTTEIIRVTPESIKAYEEAEEKLTRLGDEIEHLEKQNSTDSEKNGNIYSEMTAKLEEYSKKYSPVDSTDRSERITPDKLPDDLGLKEASRINRLQIIK</sequence>
<feature type="compositionally biased region" description="Basic and acidic residues" evidence="5">
    <location>
        <begin position="619"/>
        <end position="635"/>
    </location>
</feature>